<protein>
    <submittedName>
        <fullName evidence="2">Uncharacterized protein</fullName>
    </submittedName>
</protein>
<proteinExistence type="predicted"/>
<dbReference type="AlphaFoldDB" id="A0A0B7AVS4"/>
<evidence type="ECO:0000313" key="1">
    <source>
        <dbReference type="EMBL" id="CEK83954.1"/>
    </source>
</evidence>
<reference evidence="2" key="1">
    <citation type="submission" date="2014-12" db="EMBL/GenBank/DDBJ databases">
        <title>Insight into the proteome of Arion vulgaris.</title>
        <authorList>
            <person name="Aradska J."/>
            <person name="Bulat T."/>
            <person name="Smidak R."/>
            <person name="Sarate P."/>
            <person name="Gangsoo J."/>
            <person name="Sialana F."/>
            <person name="Bilban M."/>
            <person name="Lubec G."/>
        </authorList>
    </citation>
    <scope>NUCLEOTIDE SEQUENCE</scope>
    <source>
        <tissue evidence="2">Skin</tissue>
    </source>
</reference>
<evidence type="ECO:0000313" key="2">
    <source>
        <dbReference type="EMBL" id="CEK83955.1"/>
    </source>
</evidence>
<dbReference type="EMBL" id="HACG01037090">
    <property type="protein sequence ID" value="CEK83955.1"/>
    <property type="molecule type" value="Transcribed_RNA"/>
</dbReference>
<dbReference type="EMBL" id="HACG01037089">
    <property type="protein sequence ID" value="CEK83954.1"/>
    <property type="molecule type" value="Transcribed_RNA"/>
</dbReference>
<accession>A0A0B7AVS4</accession>
<name>A0A0B7AVS4_9EUPU</name>
<organism evidence="2">
    <name type="scientific">Arion vulgaris</name>
    <dbReference type="NCBI Taxonomy" id="1028688"/>
    <lineage>
        <taxon>Eukaryota</taxon>
        <taxon>Metazoa</taxon>
        <taxon>Spiralia</taxon>
        <taxon>Lophotrochozoa</taxon>
        <taxon>Mollusca</taxon>
        <taxon>Gastropoda</taxon>
        <taxon>Heterobranchia</taxon>
        <taxon>Euthyneura</taxon>
        <taxon>Panpulmonata</taxon>
        <taxon>Eupulmonata</taxon>
        <taxon>Stylommatophora</taxon>
        <taxon>Helicina</taxon>
        <taxon>Arionoidea</taxon>
        <taxon>Arionidae</taxon>
        <taxon>Arion</taxon>
    </lineage>
</organism>
<sequence length="63" mass="6855">MMPIVDLSPMQVSPEEDQRLAQEVDLHLFLAPVTDKVQEIVIAAPVVPVRAATASNIKTCQIS</sequence>
<gene>
    <name evidence="2" type="primary">ORF139939</name>
    <name evidence="1" type="synonym">ORF139936</name>
</gene>